<dbReference type="AlphaFoldDB" id="I3W061"/>
<evidence type="ECO:0000313" key="2">
    <source>
        <dbReference type="EMBL" id="AFK88988.1"/>
    </source>
</evidence>
<geneLocation type="plasmid" evidence="2">
    <name>pAC258-29</name>
</geneLocation>
<keyword evidence="1" id="KW-0812">Transmembrane</keyword>
<feature type="transmembrane region" description="Helical" evidence="1">
    <location>
        <begin position="6"/>
        <end position="25"/>
    </location>
</feature>
<dbReference type="EMBL" id="JQ418523">
    <property type="protein sequence ID" value="AFK88988.1"/>
    <property type="molecule type" value="Genomic_DNA"/>
</dbReference>
<sequence length="136" mass="14799">MSLLAIPYAVPAGIVATGLTGIFGLKYISETIADSWALKNGVSLQHPVRVGAFKSFYYDDVKRQLVIYQPLKQGIFIPYDEVAGYNLRVTGQSTGVCSVNTLNKSRPLVQVGIGKGAIEIINARMLAHIPHLQRIS</sequence>
<dbReference type="RefSeq" id="WP_015062338.1">
    <property type="nucleotide sequence ID" value="NC_019337.1"/>
</dbReference>
<reference evidence="2" key="1">
    <citation type="submission" date="2012-01" db="EMBL/GenBank/DDBJ databases">
        <authorList>
            <person name="Summers A.O."/>
            <person name="Wireman J."/>
        </authorList>
    </citation>
    <scope>NUCLEOTIDE SEQUENCE</scope>
    <source>
        <strain evidence="2">AC2-58</strain>
        <plasmid evidence="2">pAC258-29</plasmid>
    </source>
</reference>
<keyword evidence="2" id="KW-0614">Plasmid</keyword>
<accession>I3W061</accession>
<organism evidence="2">
    <name type="scientific">Acetobacter pasteurianus</name>
    <name type="common">Acetobacter turbidans</name>
    <dbReference type="NCBI Taxonomy" id="438"/>
    <lineage>
        <taxon>Bacteria</taxon>
        <taxon>Pseudomonadati</taxon>
        <taxon>Pseudomonadota</taxon>
        <taxon>Alphaproteobacteria</taxon>
        <taxon>Acetobacterales</taxon>
        <taxon>Acetobacteraceae</taxon>
        <taxon>Acetobacter</taxon>
    </lineage>
</organism>
<name>I3W061_ACEPA</name>
<proteinExistence type="predicted"/>
<keyword evidence="1" id="KW-0472">Membrane</keyword>
<protein>
    <submittedName>
        <fullName evidence="2">Uncharacterized protein</fullName>
    </submittedName>
</protein>
<keyword evidence="1" id="KW-1133">Transmembrane helix</keyword>
<evidence type="ECO:0000256" key="1">
    <source>
        <dbReference type="SAM" id="Phobius"/>
    </source>
</evidence>